<feature type="region of interest" description="Disordered" evidence="3">
    <location>
        <begin position="120"/>
        <end position="150"/>
    </location>
</feature>
<keyword evidence="4" id="KW-0472">Membrane</keyword>
<sequence>MKHGSHAAGAPARAALEDELADVADAADMGGAADMPEGASGVEDTAGTAGVSAGNVGARGAGAASGAQGRHDVSRRRSGAGWQLLGIIAELLLTLAVLCGLYIAWQMWWTGVESERAQDQTRQSAAWSAPGNGGKLQIAKAQPGDPPVQPASANVGDLVAQVYIPRFGEQWNRNVVQGTDPVQLNKHGMGHYEQTQMPGQVGNMAIAGHRNGYGQPLGDIDKLEVGDPIILRTKDYWYVYRQTSYRIVLPTQGDVVAPNPENPFAPPTKRMITLTTCEPKYTTPTHRWISYGELDYWAKVSDGVPKELATTDASGAVKFTSNEQPSLAARLPSMQPVIAVALTIYLVLFIAAAVAWRWPVLRDIHQRRRRRPDISIYGTLLRWQPGVAPIRALLLLLLLVAGIAALMQWAYPWAASTIPYLRAMSNYVTV</sequence>
<dbReference type="Proteomes" id="UP000325415">
    <property type="component" value="Unassembled WGS sequence"/>
</dbReference>
<dbReference type="CDD" id="cd05830">
    <property type="entry name" value="Sortase_E"/>
    <property type="match status" value="1"/>
</dbReference>
<feature type="transmembrane region" description="Helical" evidence="4">
    <location>
        <begin position="337"/>
        <end position="360"/>
    </location>
</feature>
<feature type="transmembrane region" description="Helical" evidence="4">
    <location>
        <begin position="392"/>
        <end position="411"/>
    </location>
</feature>
<evidence type="ECO:0000256" key="2">
    <source>
        <dbReference type="PIRSR" id="PIRSR605754-1"/>
    </source>
</evidence>
<proteinExistence type="predicted"/>
<feature type="active site" description="Proton donor/acceptor" evidence="2">
    <location>
        <position position="209"/>
    </location>
</feature>
<accession>A0A5N6S551</accession>
<keyword evidence="6" id="KW-1185">Reference proteome</keyword>
<protein>
    <submittedName>
        <fullName evidence="5">Class E sortase</fullName>
    </submittedName>
</protein>
<feature type="region of interest" description="Disordered" evidence="3">
    <location>
        <begin position="31"/>
        <end position="53"/>
    </location>
</feature>
<evidence type="ECO:0000313" key="6">
    <source>
        <dbReference type="Proteomes" id="UP000325415"/>
    </source>
</evidence>
<dbReference type="NCBIfam" id="NF033747">
    <property type="entry name" value="class_E_sortase"/>
    <property type="match status" value="1"/>
</dbReference>
<feature type="active site" description="Acyl-thioester intermediate" evidence="2">
    <location>
        <position position="277"/>
    </location>
</feature>
<feature type="transmembrane region" description="Helical" evidence="4">
    <location>
        <begin position="84"/>
        <end position="105"/>
    </location>
</feature>
<dbReference type="EMBL" id="QDAG01000010">
    <property type="protein sequence ID" value="KAE8126906.1"/>
    <property type="molecule type" value="Genomic_DNA"/>
</dbReference>
<dbReference type="OrthoDB" id="5242879at2"/>
<evidence type="ECO:0000256" key="4">
    <source>
        <dbReference type="SAM" id="Phobius"/>
    </source>
</evidence>
<evidence type="ECO:0000256" key="1">
    <source>
        <dbReference type="ARBA" id="ARBA00022801"/>
    </source>
</evidence>
<gene>
    <name evidence="5" type="ORF">DDE84_09575</name>
</gene>
<evidence type="ECO:0000256" key="3">
    <source>
        <dbReference type="SAM" id="MobiDB-lite"/>
    </source>
</evidence>
<dbReference type="GeneID" id="78127931"/>
<dbReference type="AlphaFoldDB" id="A0A5N6S551"/>
<comment type="caution">
    <text evidence="5">The sequence shown here is derived from an EMBL/GenBank/DDBJ whole genome shotgun (WGS) entry which is preliminary data.</text>
</comment>
<dbReference type="InterPro" id="IPR053465">
    <property type="entry name" value="Sortase_Class_E"/>
</dbReference>
<dbReference type="Gene3D" id="2.40.260.10">
    <property type="entry name" value="Sortase"/>
    <property type="match status" value="1"/>
</dbReference>
<keyword evidence="4" id="KW-1133">Transmembrane helix</keyword>
<organism evidence="5 6">
    <name type="scientific">Bifidobacterium tibiigranuli</name>
    <dbReference type="NCBI Taxonomy" id="2172043"/>
    <lineage>
        <taxon>Bacteria</taxon>
        <taxon>Bacillati</taxon>
        <taxon>Actinomycetota</taxon>
        <taxon>Actinomycetes</taxon>
        <taxon>Bifidobacteriales</taxon>
        <taxon>Bifidobacteriaceae</taxon>
        <taxon>Bifidobacterium</taxon>
    </lineage>
</organism>
<dbReference type="Pfam" id="PF04203">
    <property type="entry name" value="Sortase"/>
    <property type="match status" value="1"/>
</dbReference>
<name>A0A5N6S551_9BIFI</name>
<dbReference type="InterPro" id="IPR023365">
    <property type="entry name" value="Sortase_dom-sf"/>
</dbReference>
<keyword evidence="1" id="KW-0378">Hydrolase</keyword>
<keyword evidence="4" id="KW-0812">Transmembrane</keyword>
<dbReference type="NCBIfam" id="TIGR01076">
    <property type="entry name" value="sortase_fam"/>
    <property type="match status" value="1"/>
</dbReference>
<dbReference type="InterPro" id="IPR042003">
    <property type="entry name" value="Sortase_E"/>
</dbReference>
<reference evidence="5 6" key="1">
    <citation type="submission" date="2018-04" db="EMBL/GenBank/DDBJ databases">
        <authorList>
            <person name="Eckel V.P."/>
            <person name="Vogel R.F."/>
        </authorList>
    </citation>
    <scope>NUCLEOTIDE SEQUENCE [LARGE SCALE GENOMIC DNA]</scope>
    <source>
        <strain evidence="6">TMW 2.1764</strain>
    </source>
</reference>
<dbReference type="InterPro" id="IPR005754">
    <property type="entry name" value="Sortase"/>
</dbReference>
<dbReference type="RefSeq" id="WP_152581480.1">
    <property type="nucleotide sequence ID" value="NZ_QDAG01000010.1"/>
</dbReference>
<dbReference type="GO" id="GO:0016787">
    <property type="term" value="F:hydrolase activity"/>
    <property type="evidence" value="ECO:0007669"/>
    <property type="project" value="UniProtKB-KW"/>
</dbReference>
<evidence type="ECO:0000313" key="5">
    <source>
        <dbReference type="EMBL" id="KAE8126906.1"/>
    </source>
</evidence>
<dbReference type="SUPFAM" id="SSF63817">
    <property type="entry name" value="Sortase"/>
    <property type="match status" value="1"/>
</dbReference>